<keyword evidence="8" id="KW-0175">Coiled coil</keyword>
<evidence type="ECO:0000256" key="7">
    <source>
        <dbReference type="ARBA" id="ARBA00023306"/>
    </source>
</evidence>
<dbReference type="GO" id="GO:0007094">
    <property type="term" value="P:mitotic spindle assembly checkpoint signaling"/>
    <property type="evidence" value="ECO:0007669"/>
    <property type="project" value="InterPro"/>
</dbReference>
<dbReference type="GO" id="GO:0072686">
    <property type="term" value="C:mitotic spindle"/>
    <property type="evidence" value="ECO:0007669"/>
    <property type="project" value="TreeGrafter"/>
</dbReference>
<keyword evidence="6" id="KW-0539">Nucleus</keyword>
<dbReference type="Gene3D" id="1.20.5.170">
    <property type="match status" value="1"/>
</dbReference>
<comment type="subcellular location">
    <subcellularLocation>
        <location evidence="1">Nucleus</location>
    </subcellularLocation>
</comment>
<dbReference type="GO" id="GO:0051315">
    <property type="term" value="P:attachment of mitotic spindle microtubules to kinetochore"/>
    <property type="evidence" value="ECO:0007669"/>
    <property type="project" value="TreeGrafter"/>
</dbReference>
<evidence type="ECO:0000256" key="8">
    <source>
        <dbReference type="SAM" id="Coils"/>
    </source>
</evidence>
<feature type="region of interest" description="Disordered" evidence="9">
    <location>
        <begin position="1"/>
        <end position="173"/>
    </location>
</feature>
<dbReference type="InterPro" id="IPR008672">
    <property type="entry name" value="Mad1"/>
</dbReference>
<feature type="compositionally biased region" description="Polar residues" evidence="9">
    <location>
        <begin position="10"/>
        <end position="33"/>
    </location>
</feature>
<feature type="compositionally biased region" description="Low complexity" evidence="9">
    <location>
        <begin position="77"/>
        <end position="101"/>
    </location>
</feature>
<evidence type="ECO:0000256" key="9">
    <source>
        <dbReference type="SAM" id="MobiDB-lite"/>
    </source>
</evidence>
<dbReference type="OrthoDB" id="331602at2759"/>
<evidence type="ECO:0000256" key="4">
    <source>
        <dbReference type="ARBA" id="ARBA00022618"/>
    </source>
</evidence>
<evidence type="ECO:0000313" key="10">
    <source>
        <dbReference type="EMBL" id="SPO38267.1"/>
    </source>
</evidence>
<sequence length="933" mass="101609">MDPNRRISMTGASSGIPTRTSGIPRPSSATNDASGIPRPASRASAIPQPTPSRPGSSSGIASKGPMGNYHRPASRISSVGAAPLASSAAAPAPSDQPQVAATPSANRMRYSGIGTAVSSSAIQRQASQSAAPDRRTYTSAASRVGPPSASLGNSLGLSNTASGSGSASKRTVSAAGISDDLVQNGSATKRPATRRLSADGTSPLLLQADLHPALTPRPESPSYELSILRANYDQQLLSEERKYKKLEEDYEAKCRELDRYNNQRVELLAEWDRVQETQKEKEHEWNAARRTLEEELIKLRSQNAELRSEADESRANGSGVELELRTKNTALESQLGHVRAEAEAAKADAARWKDEFGAARAEVEDLENAVEDEKRLRIEERESARLGGEEGKKISEELSRQTTYVRKLEAENAHLIAENGRLQHHASNVELLKEEKRSLETKVRVLDELRARLADAESTIQDLERDRQEWQDILQHGLNGGEGEAAMSSSTADLDAPLPRVEVPASFDRDTLPKYLSSLRGSLGGLEARIASLTAALDKLRTRNSQLEEEANDADAKQRKVESEFAALRTSVARAERTEARLQDEISRLKAMLETYETEERNHAASYDAANAQRIKVLEGEAEQLKGENRSLAEDLEAVRREILTLTQTKQDAQAEGNDIDALRSSLGSMTDKIQSLERQLAASQAAFAQLENEAQELVAENEKLYLRVGRGEFDQTREKCLVLIDNPVSRDLDLRKSTLDSLKRENEGLLKRIEEISAALAASGGGGGGGAGGSSAAGDADGALVPKEVVDNLKLDIAGLQESIKAKDKAMLRLKQVFSAKANEFREAIQSLFGYKVKFLENGKVKLTSTFSRSSSRGTSLVFKSDEGNVGEMKLQGEAVEVHGLANLESLREYWLSGVRQSVPCFLAALNLELYESCTMAIRRARQDMDED</sequence>
<keyword evidence="4" id="KW-0132">Cell division</keyword>
<evidence type="ECO:0000256" key="1">
    <source>
        <dbReference type="ARBA" id="ARBA00004123"/>
    </source>
</evidence>
<proteinExistence type="inferred from homology"/>
<comment type="similarity">
    <text evidence="2">Belongs to the MAD1 family.</text>
</comment>
<dbReference type="Gene3D" id="3.30.457.60">
    <property type="match status" value="1"/>
</dbReference>
<evidence type="ECO:0000256" key="3">
    <source>
        <dbReference type="ARBA" id="ARBA00022019"/>
    </source>
</evidence>
<dbReference type="GO" id="GO:0000776">
    <property type="term" value="C:kinetochore"/>
    <property type="evidence" value="ECO:0007669"/>
    <property type="project" value="TreeGrafter"/>
</dbReference>
<feature type="coiled-coil region" evidence="8">
    <location>
        <begin position="523"/>
        <end position="708"/>
    </location>
</feature>
<reference evidence="10 11" key="1">
    <citation type="submission" date="2018-03" db="EMBL/GenBank/DDBJ databases">
        <authorList>
            <person name="Guldener U."/>
        </authorList>
    </citation>
    <scope>NUCLEOTIDE SEQUENCE [LARGE SCALE GENOMIC DNA]</scope>
    <source>
        <strain evidence="10 11">DAOM196992</strain>
    </source>
</reference>
<dbReference type="SUPFAM" id="SSF75704">
    <property type="entry name" value="Mitotic arrest deficient-like 1, Mad1"/>
    <property type="match status" value="1"/>
</dbReference>
<feature type="compositionally biased region" description="Low complexity" evidence="9">
    <location>
        <begin position="116"/>
        <end position="131"/>
    </location>
</feature>
<evidence type="ECO:0000256" key="6">
    <source>
        <dbReference type="ARBA" id="ARBA00023242"/>
    </source>
</evidence>
<dbReference type="GO" id="GO:0051301">
    <property type="term" value="P:cell division"/>
    <property type="evidence" value="ECO:0007669"/>
    <property type="project" value="UniProtKB-KW"/>
</dbReference>
<organism evidence="10 11">
    <name type="scientific">Pseudozyma flocculosa</name>
    <dbReference type="NCBI Taxonomy" id="84751"/>
    <lineage>
        <taxon>Eukaryota</taxon>
        <taxon>Fungi</taxon>
        <taxon>Dikarya</taxon>
        <taxon>Basidiomycota</taxon>
        <taxon>Ustilaginomycotina</taxon>
        <taxon>Ustilaginomycetes</taxon>
        <taxon>Ustilaginales</taxon>
        <taxon>Ustilaginaceae</taxon>
        <taxon>Pseudozyma</taxon>
    </lineage>
</organism>
<dbReference type="Proteomes" id="UP000323386">
    <property type="component" value="Unassembled WGS sequence"/>
</dbReference>
<gene>
    <name evidence="10" type="ORF">PSFLO_03744</name>
</gene>
<name>A0A5C3F3L7_9BASI</name>
<dbReference type="Pfam" id="PF05557">
    <property type="entry name" value="MAD"/>
    <property type="match status" value="1"/>
</dbReference>
<keyword evidence="11" id="KW-1185">Reference proteome</keyword>
<evidence type="ECO:0000256" key="2">
    <source>
        <dbReference type="ARBA" id="ARBA00008029"/>
    </source>
</evidence>
<keyword evidence="7" id="KW-0131">Cell cycle</keyword>
<dbReference type="PANTHER" id="PTHR23168">
    <property type="entry name" value="MITOTIC SPINDLE ASSEMBLY CHECKPOINT PROTEIN MAD1 MITOTIC ARREST DEFICIENT-LIKE PROTEIN 1"/>
    <property type="match status" value="1"/>
</dbReference>
<evidence type="ECO:0000313" key="11">
    <source>
        <dbReference type="Proteomes" id="UP000323386"/>
    </source>
</evidence>
<feature type="coiled-coil region" evidence="8">
    <location>
        <begin position="229"/>
        <end position="473"/>
    </location>
</feature>
<feature type="compositionally biased region" description="Low complexity" evidence="9">
    <location>
        <begin position="148"/>
        <end position="168"/>
    </location>
</feature>
<dbReference type="GO" id="GO:0005635">
    <property type="term" value="C:nuclear envelope"/>
    <property type="evidence" value="ECO:0007669"/>
    <property type="project" value="TreeGrafter"/>
</dbReference>
<dbReference type="Gene3D" id="6.10.250.90">
    <property type="match status" value="1"/>
</dbReference>
<dbReference type="AlphaFoldDB" id="A0A5C3F3L7"/>
<dbReference type="EMBL" id="OOIP01000009">
    <property type="protein sequence ID" value="SPO38267.1"/>
    <property type="molecule type" value="Genomic_DNA"/>
</dbReference>
<protein>
    <recommendedName>
        <fullName evidence="3">Spindle assembly checkpoint component MAD1</fullName>
    </recommendedName>
</protein>
<dbReference type="PANTHER" id="PTHR23168:SF0">
    <property type="entry name" value="MITOTIC SPINDLE ASSEMBLY CHECKPOINT PROTEIN MAD1"/>
    <property type="match status" value="1"/>
</dbReference>
<accession>A0A5C3F3L7</accession>
<keyword evidence="5" id="KW-0498">Mitosis</keyword>
<evidence type="ECO:0000256" key="5">
    <source>
        <dbReference type="ARBA" id="ARBA00022776"/>
    </source>
</evidence>